<comment type="caution">
    <text evidence="1">The sequence shown here is derived from an EMBL/GenBank/DDBJ whole genome shotgun (WGS) entry which is preliminary data.</text>
</comment>
<dbReference type="Proteomes" id="UP001321473">
    <property type="component" value="Unassembled WGS sequence"/>
</dbReference>
<accession>A0AAQ4F404</accession>
<reference evidence="1 2" key="1">
    <citation type="journal article" date="2023" name="Arcadia Sci">
        <title>De novo assembly of a long-read Amblyomma americanum tick genome.</title>
        <authorList>
            <person name="Chou S."/>
            <person name="Poskanzer K.E."/>
            <person name="Rollins M."/>
            <person name="Thuy-Boun P.S."/>
        </authorList>
    </citation>
    <scope>NUCLEOTIDE SEQUENCE [LARGE SCALE GENOMIC DNA]</scope>
    <source>
        <strain evidence="1">F_SG_1</strain>
        <tissue evidence="1">Salivary glands</tissue>
    </source>
</reference>
<organism evidence="1 2">
    <name type="scientific">Amblyomma americanum</name>
    <name type="common">Lone star tick</name>
    <dbReference type="NCBI Taxonomy" id="6943"/>
    <lineage>
        <taxon>Eukaryota</taxon>
        <taxon>Metazoa</taxon>
        <taxon>Ecdysozoa</taxon>
        <taxon>Arthropoda</taxon>
        <taxon>Chelicerata</taxon>
        <taxon>Arachnida</taxon>
        <taxon>Acari</taxon>
        <taxon>Parasitiformes</taxon>
        <taxon>Ixodida</taxon>
        <taxon>Ixodoidea</taxon>
        <taxon>Ixodidae</taxon>
        <taxon>Amblyomminae</taxon>
        <taxon>Amblyomma</taxon>
    </lineage>
</organism>
<name>A0AAQ4F404_AMBAM</name>
<dbReference type="AlphaFoldDB" id="A0AAQ4F404"/>
<proteinExistence type="predicted"/>
<gene>
    <name evidence="1" type="ORF">V5799_017126</name>
</gene>
<protein>
    <submittedName>
        <fullName evidence="1">Uncharacterized protein</fullName>
    </submittedName>
</protein>
<sequence>MQQQLSIAVKGVNGLKNEISWQMTLTWRPCWKHPIERPPTLDTSTSSLATIGTLQEGMAGKRWLPPLPHV</sequence>
<evidence type="ECO:0000313" key="1">
    <source>
        <dbReference type="EMBL" id="KAK8781533.1"/>
    </source>
</evidence>
<evidence type="ECO:0000313" key="2">
    <source>
        <dbReference type="Proteomes" id="UP001321473"/>
    </source>
</evidence>
<dbReference type="EMBL" id="JARKHS020007597">
    <property type="protein sequence ID" value="KAK8781533.1"/>
    <property type="molecule type" value="Genomic_DNA"/>
</dbReference>
<keyword evidence="2" id="KW-1185">Reference proteome</keyword>